<sequence>MNAWENEMSEIVTAVPDHYRSANSTFVFHAKNCMTSESSSSLSQDTPDCPEVPRGGAWTFVKNFARNPNQVGAVWPSSPGLVKRMVEWFDWETARGVVEFGPGTGVFTEAIQNQLHEDAKFFAIERSPELAAITRARCPQVNVVEDSAESVANLCRDNQIDQVHAIICGLPWASFPDSLQTSILEATLDVLAPGGQFATFAYWQGVVLPAGQRFSKKLRGAFTEVHRSPTVWRNMPPAFVYRCVKR</sequence>
<protein>
    <recommendedName>
        <fullName evidence="1">Methyltransferase domain-containing protein</fullName>
    </recommendedName>
</protein>
<dbReference type="AlphaFoldDB" id="Q7UV39"/>
<proteinExistence type="predicted"/>
<dbReference type="CDD" id="cd02440">
    <property type="entry name" value="AdoMet_MTases"/>
    <property type="match status" value="1"/>
</dbReference>
<reference evidence="2 3" key="1">
    <citation type="journal article" date="2003" name="Proc. Natl. Acad. Sci. U.S.A.">
        <title>Complete genome sequence of the marine planctomycete Pirellula sp. strain 1.</title>
        <authorList>
            <person name="Gloeckner F.O."/>
            <person name="Kube M."/>
            <person name="Bauer M."/>
            <person name="Teeling H."/>
            <person name="Lombardot T."/>
            <person name="Ludwig W."/>
            <person name="Gade D."/>
            <person name="Beck A."/>
            <person name="Borzym K."/>
            <person name="Heitmann K."/>
            <person name="Rabus R."/>
            <person name="Schlesner H."/>
            <person name="Amann R."/>
            <person name="Reinhardt R."/>
        </authorList>
    </citation>
    <scope>NUCLEOTIDE SEQUENCE [LARGE SCALE GENOMIC DNA]</scope>
    <source>
        <strain evidence="3">DSM 10527 / NCIMB 13988 / SH1</strain>
    </source>
</reference>
<feature type="domain" description="Methyltransferase" evidence="1">
    <location>
        <begin position="97"/>
        <end position="195"/>
    </location>
</feature>
<name>Q7UV39_RHOBA</name>
<dbReference type="InterPro" id="IPR041698">
    <property type="entry name" value="Methyltransf_25"/>
</dbReference>
<dbReference type="Proteomes" id="UP000001025">
    <property type="component" value="Chromosome"/>
</dbReference>
<dbReference type="InParanoid" id="Q7UV39"/>
<dbReference type="HOGENOM" id="CLU_085338_2_1_0"/>
<dbReference type="Gene3D" id="3.40.50.150">
    <property type="entry name" value="Vaccinia Virus protein VP39"/>
    <property type="match status" value="1"/>
</dbReference>
<dbReference type="GO" id="GO:0008168">
    <property type="term" value="F:methyltransferase activity"/>
    <property type="evidence" value="ECO:0000318"/>
    <property type="project" value="GO_Central"/>
</dbReference>
<evidence type="ECO:0000313" key="2">
    <source>
        <dbReference type="EMBL" id="CAD72888.1"/>
    </source>
</evidence>
<dbReference type="eggNOG" id="COG3963">
    <property type="taxonomic scope" value="Bacteria"/>
</dbReference>
<dbReference type="InterPro" id="IPR029063">
    <property type="entry name" value="SAM-dependent_MTases_sf"/>
</dbReference>
<keyword evidence="3" id="KW-1185">Reference proteome</keyword>
<dbReference type="Pfam" id="PF13649">
    <property type="entry name" value="Methyltransf_25"/>
    <property type="match status" value="1"/>
</dbReference>
<organism evidence="2 3">
    <name type="scientific">Rhodopirellula baltica (strain DSM 10527 / NCIMB 13988 / SH1)</name>
    <dbReference type="NCBI Taxonomy" id="243090"/>
    <lineage>
        <taxon>Bacteria</taxon>
        <taxon>Pseudomonadati</taxon>
        <taxon>Planctomycetota</taxon>
        <taxon>Planctomycetia</taxon>
        <taxon>Pirellulales</taxon>
        <taxon>Pirellulaceae</taxon>
        <taxon>Rhodopirellula</taxon>
    </lineage>
</organism>
<evidence type="ECO:0000313" key="3">
    <source>
        <dbReference type="Proteomes" id="UP000001025"/>
    </source>
</evidence>
<dbReference type="SUPFAM" id="SSF53335">
    <property type="entry name" value="S-adenosyl-L-methionine-dependent methyltransferases"/>
    <property type="match status" value="1"/>
</dbReference>
<gene>
    <name evidence="2" type="ordered locus">RB2897</name>
</gene>
<dbReference type="KEGG" id="rba:RB2897"/>
<dbReference type="EnsemblBacteria" id="CAD72888">
    <property type="protein sequence ID" value="CAD72888"/>
    <property type="gene ID" value="RB2897"/>
</dbReference>
<accession>Q7UV39</accession>
<evidence type="ECO:0000259" key="1">
    <source>
        <dbReference type="Pfam" id="PF13649"/>
    </source>
</evidence>
<dbReference type="OrthoDB" id="9805585at2"/>
<dbReference type="EMBL" id="BX294137">
    <property type="protein sequence ID" value="CAD72888.1"/>
    <property type="molecule type" value="Genomic_DNA"/>
</dbReference>
<dbReference type="PATRIC" id="fig|243090.15.peg.1338"/>
<dbReference type="STRING" id="243090.RB2897"/>